<dbReference type="PANTHER" id="PTHR43792">
    <property type="entry name" value="GNAT FAMILY, PUTATIVE (AFU_ORTHOLOGUE AFUA_3G00765)-RELATED-RELATED"/>
    <property type="match status" value="1"/>
</dbReference>
<dbReference type="Pfam" id="PF13302">
    <property type="entry name" value="Acetyltransf_3"/>
    <property type="match status" value="1"/>
</dbReference>
<proteinExistence type="predicted"/>
<dbReference type="InterPro" id="IPR051531">
    <property type="entry name" value="N-acetyltransferase"/>
</dbReference>
<dbReference type="InterPro" id="IPR000182">
    <property type="entry name" value="GNAT_dom"/>
</dbReference>
<protein>
    <recommendedName>
        <fullName evidence="1">N-acetyltransferase domain-containing protein</fullName>
    </recommendedName>
</protein>
<evidence type="ECO:0000259" key="1">
    <source>
        <dbReference type="PROSITE" id="PS51186"/>
    </source>
</evidence>
<dbReference type="InterPro" id="IPR016181">
    <property type="entry name" value="Acyl_CoA_acyltransferase"/>
</dbReference>
<sequence length="166" mass="18013">MTIPRAGARLVLRAFTPADAPAAHELIYGDPEVMRHVGDGPLRDLAATQALLEAYAAHQVQRGFGFWAVEERATGALVGDAGLERTVRGEVELGYTLARAAWGRGYATEAGELCLAEARELGLREVVGVVDVRHPASVRVLEKLGFRPDGERIAYGRPHHVLRRAL</sequence>
<dbReference type="GO" id="GO:0016747">
    <property type="term" value="F:acyltransferase activity, transferring groups other than amino-acyl groups"/>
    <property type="evidence" value="ECO:0007669"/>
    <property type="project" value="InterPro"/>
</dbReference>
<dbReference type="PANTHER" id="PTHR43792:SF1">
    <property type="entry name" value="N-ACETYLTRANSFERASE DOMAIN-CONTAINING PROTEIN"/>
    <property type="match status" value="1"/>
</dbReference>
<dbReference type="AlphaFoldDB" id="A0A6J4UD36"/>
<organism evidence="2">
    <name type="scientific">uncultured Thermoleophilia bacterium</name>
    <dbReference type="NCBI Taxonomy" id="1497501"/>
    <lineage>
        <taxon>Bacteria</taxon>
        <taxon>Bacillati</taxon>
        <taxon>Actinomycetota</taxon>
        <taxon>Thermoleophilia</taxon>
        <taxon>environmental samples</taxon>
    </lineage>
</organism>
<dbReference type="SUPFAM" id="SSF55729">
    <property type="entry name" value="Acyl-CoA N-acyltransferases (Nat)"/>
    <property type="match status" value="1"/>
</dbReference>
<dbReference type="PROSITE" id="PS51186">
    <property type="entry name" value="GNAT"/>
    <property type="match status" value="1"/>
</dbReference>
<reference evidence="2" key="1">
    <citation type="submission" date="2020-02" db="EMBL/GenBank/DDBJ databases">
        <authorList>
            <person name="Meier V. D."/>
        </authorList>
    </citation>
    <scope>NUCLEOTIDE SEQUENCE</scope>
    <source>
        <strain evidence="2">AVDCRST_MAG79</strain>
    </source>
</reference>
<gene>
    <name evidence="2" type="ORF">AVDCRST_MAG79-2221</name>
</gene>
<evidence type="ECO:0000313" key="2">
    <source>
        <dbReference type="EMBL" id="CAA9545151.1"/>
    </source>
</evidence>
<name>A0A6J4UD36_9ACTN</name>
<feature type="domain" description="N-acetyltransferase" evidence="1">
    <location>
        <begin position="10"/>
        <end position="166"/>
    </location>
</feature>
<dbReference type="EMBL" id="CADCWC010000334">
    <property type="protein sequence ID" value="CAA9545151.1"/>
    <property type="molecule type" value="Genomic_DNA"/>
</dbReference>
<accession>A0A6J4UD36</accession>
<dbReference type="Gene3D" id="3.40.630.30">
    <property type="match status" value="1"/>
</dbReference>